<dbReference type="OrthoDB" id="1930760at2759"/>
<proteinExistence type="predicted"/>
<feature type="domain" description="DSBA-like thioredoxin" evidence="1">
    <location>
        <begin position="5"/>
        <end position="218"/>
    </location>
</feature>
<accession>A0A8H7T924</accession>
<evidence type="ECO:0000313" key="3">
    <source>
        <dbReference type="Proteomes" id="UP000664132"/>
    </source>
</evidence>
<dbReference type="Gene3D" id="3.40.30.10">
    <property type="entry name" value="Glutaredoxin"/>
    <property type="match status" value="1"/>
</dbReference>
<protein>
    <recommendedName>
        <fullName evidence="1">DSBA-like thioredoxin domain-containing protein</fullName>
    </recommendedName>
</protein>
<evidence type="ECO:0000259" key="1">
    <source>
        <dbReference type="Pfam" id="PF01323"/>
    </source>
</evidence>
<dbReference type="Pfam" id="PF01323">
    <property type="entry name" value="DSBA"/>
    <property type="match status" value="1"/>
</dbReference>
<dbReference type="EMBL" id="JAFJYH010000252">
    <property type="protein sequence ID" value="KAG4414710.1"/>
    <property type="molecule type" value="Genomic_DNA"/>
</dbReference>
<organism evidence="2 3">
    <name type="scientific">Cadophora malorum</name>
    <dbReference type="NCBI Taxonomy" id="108018"/>
    <lineage>
        <taxon>Eukaryota</taxon>
        <taxon>Fungi</taxon>
        <taxon>Dikarya</taxon>
        <taxon>Ascomycota</taxon>
        <taxon>Pezizomycotina</taxon>
        <taxon>Leotiomycetes</taxon>
        <taxon>Helotiales</taxon>
        <taxon>Ploettnerulaceae</taxon>
        <taxon>Cadophora</taxon>
    </lineage>
</organism>
<comment type="caution">
    <text evidence="2">The sequence shown here is derived from an EMBL/GenBank/DDBJ whole genome shotgun (WGS) entry which is preliminary data.</text>
</comment>
<dbReference type="SUPFAM" id="SSF52833">
    <property type="entry name" value="Thioredoxin-like"/>
    <property type="match status" value="1"/>
</dbReference>
<gene>
    <name evidence="2" type="ORF">IFR04_012144</name>
</gene>
<dbReference type="InterPro" id="IPR036249">
    <property type="entry name" value="Thioredoxin-like_sf"/>
</dbReference>
<reference evidence="2" key="1">
    <citation type="submission" date="2021-02" db="EMBL/GenBank/DDBJ databases">
        <title>Genome sequence Cadophora malorum strain M34.</title>
        <authorList>
            <person name="Stefanovic E."/>
            <person name="Vu D."/>
            <person name="Scully C."/>
            <person name="Dijksterhuis J."/>
            <person name="Roader J."/>
            <person name="Houbraken J."/>
        </authorList>
    </citation>
    <scope>NUCLEOTIDE SEQUENCE</scope>
    <source>
        <strain evidence="2">M34</strain>
    </source>
</reference>
<dbReference type="InterPro" id="IPR001853">
    <property type="entry name" value="DSBA-like_thioredoxin_dom"/>
</dbReference>
<dbReference type="GO" id="GO:0016491">
    <property type="term" value="F:oxidoreductase activity"/>
    <property type="evidence" value="ECO:0007669"/>
    <property type="project" value="InterPro"/>
</dbReference>
<sequence length="226" mass="25594">MYESTINFTLDTICPWTYLAKKRLDEALRLVRDTDASSKVTFTVAYHPYQLYPEASVEGEDKYEWYKKSKYGDSEEKMKMYTTLMTAYGASAGITYKFGGTVANTLQAHRVIQHFQESKGPETADKLVNALYRMYFEEERHPSSKETLVAACKEAGIEEGEAKGVIDDEYEGLQDVKMKIREQAGNGVDSVPFVVVEGKRRDMTLQGAQEVGDYVKALEQIVKESN</sequence>
<dbReference type="Proteomes" id="UP000664132">
    <property type="component" value="Unassembled WGS sequence"/>
</dbReference>
<dbReference type="PANTHER" id="PTHR13887">
    <property type="entry name" value="GLUTATHIONE S-TRANSFERASE KAPPA"/>
    <property type="match status" value="1"/>
</dbReference>
<dbReference type="AlphaFoldDB" id="A0A8H7T924"/>
<evidence type="ECO:0000313" key="2">
    <source>
        <dbReference type="EMBL" id="KAG4414710.1"/>
    </source>
</evidence>
<name>A0A8H7T924_9HELO</name>
<dbReference type="CDD" id="cd03024">
    <property type="entry name" value="DsbA_FrnE"/>
    <property type="match status" value="1"/>
</dbReference>
<dbReference type="PANTHER" id="PTHR13887:SF52">
    <property type="entry name" value="DSBA-LIKE THIOREDOXIN DOMAIN-CONTAINING PROTEIN"/>
    <property type="match status" value="1"/>
</dbReference>
<keyword evidence="3" id="KW-1185">Reference proteome</keyword>